<dbReference type="PANTHER" id="PTHR12128">
    <property type="entry name" value="DIHYDRODIPICOLINATE SYNTHASE"/>
    <property type="match status" value="1"/>
</dbReference>
<evidence type="ECO:0000313" key="6">
    <source>
        <dbReference type="EMBL" id="MBB5291206.1"/>
    </source>
</evidence>
<dbReference type="Proteomes" id="UP000566663">
    <property type="component" value="Unassembled WGS sequence"/>
</dbReference>
<accession>A0A7W8HWL2</accession>
<evidence type="ECO:0000256" key="2">
    <source>
        <dbReference type="ARBA" id="ARBA00023239"/>
    </source>
</evidence>
<evidence type="ECO:0000256" key="3">
    <source>
        <dbReference type="PIRNR" id="PIRNR001365"/>
    </source>
</evidence>
<dbReference type="SUPFAM" id="SSF51569">
    <property type="entry name" value="Aldolase"/>
    <property type="match status" value="1"/>
</dbReference>
<protein>
    <submittedName>
        <fullName evidence="6">4-hydroxy-tetrahydrodipicolinate synthase</fullName>
        <ecNumber evidence="6">4.3.3.7</ecNumber>
    </submittedName>
</protein>
<comment type="caution">
    <text evidence="6">The sequence shown here is derived from an EMBL/GenBank/DDBJ whole genome shotgun (WGS) entry which is preliminary data.</text>
</comment>
<proteinExistence type="inferred from homology"/>
<reference evidence="6 7" key="1">
    <citation type="submission" date="2020-08" db="EMBL/GenBank/DDBJ databases">
        <title>Genomic Encyclopedia of Type Strains, Phase IV (KMG-IV): sequencing the most valuable type-strain genomes for metagenomic binning, comparative biology and taxonomic classification.</title>
        <authorList>
            <person name="Goeker M."/>
        </authorList>
    </citation>
    <scope>NUCLEOTIDE SEQUENCE [LARGE SCALE GENOMIC DNA]</scope>
    <source>
        <strain evidence="6 7">DSM 25335</strain>
    </source>
</reference>
<dbReference type="GO" id="GO:0005829">
    <property type="term" value="C:cytosol"/>
    <property type="evidence" value="ECO:0007669"/>
    <property type="project" value="TreeGrafter"/>
</dbReference>
<feature type="binding site" evidence="5">
    <location>
        <position position="47"/>
    </location>
    <ligand>
        <name>pyruvate</name>
        <dbReference type="ChEBI" id="CHEBI:15361"/>
    </ligand>
</feature>
<comment type="similarity">
    <text evidence="1 3">Belongs to the DapA family.</text>
</comment>
<dbReference type="InterPro" id="IPR002220">
    <property type="entry name" value="DapA-like"/>
</dbReference>
<feature type="active site" description="Proton donor/acceptor" evidence="4">
    <location>
        <position position="134"/>
    </location>
</feature>
<evidence type="ECO:0000313" key="7">
    <source>
        <dbReference type="Proteomes" id="UP000566663"/>
    </source>
</evidence>
<dbReference type="GO" id="GO:0008840">
    <property type="term" value="F:4-hydroxy-tetrahydrodipicolinate synthase activity"/>
    <property type="evidence" value="ECO:0007669"/>
    <property type="project" value="UniProtKB-EC"/>
</dbReference>
<dbReference type="CDD" id="cd00408">
    <property type="entry name" value="DHDPS-like"/>
    <property type="match status" value="1"/>
</dbReference>
<dbReference type="EC" id="4.3.3.7" evidence="6"/>
<dbReference type="EMBL" id="JACHFZ010000001">
    <property type="protein sequence ID" value="MBB5291206.1"/>
    <property type="molecule type" value="Genomic_DNA"/>
</dbReference>
<sequence length="291" mass="30103">MTLFSGLSAFPITPMTPSGELIAADLSRLARRIEAGGAASIGLLGSTGTYMFLGQEQRRRAVATAVGAVSSIPVIVGVGAMRTDDAESLARDAATEGAAGLLLAPVSYTPLTEGEVFEHFLAVASASDLPLCIYSNPGTTNFTFRPDFVARLAAIPTVAAIKLPLPSSGDIAADLAAFRQAAPGLSVGYSGDWGCKEALLAGADCWFSVIGGLFPERAAALTAAAMKGDREEADRHDAVFAGLWDLIRANGSLRLMYAAANLLELTDAQPPRPLLGVGEELRAKIASALPI</sequence>
<evidence type="ECO:0000256" key="1">
    <source>
        <dbReference type="ARBA" id="ARBA00007592"/>
    </source>
</evidence>
<dbReference type="PRINTS" id="PR00146">
    <property type="entry name" value="DHPICSNTHASE"/>
</dbReference>
<dbReference type="PIRSF" id="PIRSF001365">
    <property type="entry name" value="DHDPS"/>
    <property type="match status" value="1"/>
</dbReference>
<dbReference type="InterPro" id="IPR013785">
    <property type="entry name" value="Aldolase_TIM"/>
</dbReference>
<dbReference type="PANTHER" id="PTHR12128:SF66">
    <property type="entry name" value="4-HYDROXY-2-OXOGLUTARATE ALDOLASE, MITOCHONDRIAL"/>
    <property type="match status" value="1"/>
</dbReference>
<gene>
    <name evidence="6" type="ORF">HNQ67_000702</name>
</gene>
<dbReference type="Pfam" id="PF00701">
    <property type="entry name" value="DHDPS"/>
    <property type="match status" value="1"/>
</dbReference>
<dbReference type="Gene3D" id="3.20.20.70">
    <property type="entry name" value="Aldolase class I"/>
    <property type="match status" value="1"/>
</dbReference>
<dbReference type="SMART" id="SM01130">
    <property type="entry name" value="DHDPS"/>
    <property type="match status" value="1"/>
</dbReference>
<evidence type="ECO:0000256" key="5">
    <source>
        <dbReference type="PIRSR" id="PIRSR001365-2"/>
    </source>
</evidence>
<feature type="active site" description="Schiff-base intermediate with substrate" evidence="4">
    <location>
        <position position="162"/>
    </location>
</feature>
<name>A0A7W8HWL2_9CAUL</name>
<dbReference type="AlphaFoldDB" id="A0A7W8HWL2"/>
<keyword evidence="2 3" id="KW-0456">Lyase</keyword>
<keyword evidence="7" id="KW-1185">Reference proteome</keyword>
<dbReference type="RefSeq" id="WP_183252349.1">
    <property type="nucleotide sequence ID" value="NZ_BAAAFF010000004.1"/>
</dbReference>
<organism evidence="6 7">
    <name type="scientific">Brevundimonas basaltis</name>
    <dbReference type="NCBI Taxonomy" id="472166"/>
    <lineage>
        <taxon>Bacteria</taxon>
        <taxon>Pseudomonadati</taxon>
        <taxon>Pseudomonadota</taxon>
        <taxon>Alphaproteobacteria</taxon>
        <taxon>Caulobacterales</taxon>
        <taxon>Caulobacteraceae</taxon>
        <taxon>Brevundimonas</taxon>
    </lineage>
</organism>
<evidence type="ECO:0000256" key="4">
    <source>
        <dbReference type="PIRSR" id="PIRSR001365-1"/>
    </source>
</evidence>